<dbReference type="VEuPathDB" id="FungiDB:UREG_06222"/>
<dbReference type="EMBL" id="CH476618">
    <property type="protein sequence ID" value="EEP81357.1"/>
    <property type="molecule type" value="Genomic_DNA"/>
</dbReference>
<dbReference type="InParanoid" id="C4JX49"/>
<evidence type="ECO:0000313" key="1">
    <source>
        <dbReference type="EMBL" id="EEP81357.1"/>
    </source>
</evidence>
<sequence>MAVELLAADFVAASEAGANLTVAAEVQSWITPAAISVAVVGPRKPAPGTPTD</sequence>
<evidence type="ECO:0000313" key="2">
    <source>
        <dbReference type="Proteomes" id="UP000002058"/>
    </source>
</evidence>
<dbReference type="AlphaFoldDB" id="C4JX49"/>
<proteinExistence type="predicted"/>
<dbReference type="KEGG" id="ure:UREG_06222"/>
<gene>
    <name evidence="1" type="ORF">UREG_06222</name>
</gene>
<dbReference type="GeneID" id="8441899"/>
<reference evidence="2" key="1">
    <citation type="journal article" date="2009" name="Genome Res.">
        <title>Comparative genomic analyses of the human fungal pathogens Coccidioides and their relatives.</title>
        <authorList>
            <person name="Sharpton T.J."/>
            <person name="Stajich J.E."/>
            <person name="Rounsley S.D."/>
            <person name="Gardner M.J."/>
            <person name="Wortman J.R."/>
            <person name="Jordar V.S."/>
            <person name="Maiti R."/>
            <person name="Kodira C.D."/>
            <person name="Neafsey D.E."/>
            <person name="Zeng Q."/>
            <person name="Hung C.-Y."/>
            <person name="McMahan C."/>
            <person name="Muszewska A."/>
            <person name="Grynberg M."/>
            <person name="Mandel M.A."/>
            <person name="Kellner E.M."/>
            <person name="Barker B.M."/>
            <person name="Galgiani J.N."/>
            <person name="Orbach M.J."/>
            <person name="Kirkland T.N."/>
            <person name="Cole G.T."/>
            <person name="Henn M.R."/>
            <person name="Birren B.W."/>
            <person name="Taylor J.W."/>
        </authorList>
    </citation>
    <scope>NUCLEOTIDE SEQUENCE [LARGE SCALE GENOMIC DNA]</scope>
    <source>
        <strain evidence="2">UAMH 1704</strain>
    </source>
</reference>
<accession>C4JX49</accession>
<dbReference type="HOGENOM" id="CLU_3089046_0_0_1"/>
<dbReference type="Proteomes" id="UP000002058">
    <property type="component" value="Unassembled WGS sequence"/>
</dbReference>
<organism evidence="1 2">
    <name type="scientific">Uncinocarpus reesii (strain UAMH 1704)</name>
    <dbReference type="NCBI Taxonomy" id="336963"/>
    <lineage>
        <taxon>Eukaryota</taxon>
        <taxon>Fungi</taxon>
        <taxon>Dikarya</taxon>
        <taxon>Ascomycota</taxon>
        <taxon>Pezizomycotina</taxon>
        <taxon>Eurotiomycetes</taxon>
        <taxon>Eurotiomycetidae</taxon>
        <taxon>Onygenales</taxon>
        <taxon>Onygenaceae</taxon>
        <taxon>Uncinocarpus</taxon>
    </lineage>
</organism>
<dbReference type="RefSeq" id="XP_002583255.1">
    <property type="nucleotide sequence ID" value="XM_002583209.1"/>
</dbReference>
<keyword evidence="2" id="KW-1185">Reference proteome</keyword>
<name>C4JX49_UNCRE</name>
<protein>
    <submittedName>
        <fullName evidence="1">Uncharacterized protein</fullName>
    </submittedName>
</protein>